<dbReference type="Gene3D" id="1.10.10.10">
    <property type="entry name" value="Winged helix-like DNA-binding domain superfamily/Winged helix DNA-binding domain"/>
    <property type="match status" value="1"/>
</dbReference>
<dbReference type="SUPFAM" id="SSF46894">
    <property type="entry name" value="C-terminal effector domain of the bipartite response regulators"/>
    <property type="match status" value="1"/>
</dbReference>
<keyword evidence="1" id="KW-0805">Transcription regulation</keyword>
<sequence>MQPLPITDREREIAVMVAAGLSNRQIADRLSVSVRTVDGHLYRIFAKLDIQSREQLARLLGGSRSGT</sequence>
<dbReference type="PROSITE" id="PS00622">
    <property type="entry name" value="HTH_LUXR_1"/>
    <property type="match status" value="1"/>
</dbReference>
<organism evidence="5">
    <name type="scientific">Mycobacterium xenopi 4042</name>
    <dbReference type="NCBI Taxonomy" id="1299334"/>
    <lineage>
        <taxon>Bacteria</taxon>
        <taxon>Bacillati</taxon>
        <taxon>Actinomycetota</taxon>
        <taxon>Actinomycetes</taxon>
        <taxon>Mycobacteriales</taxon>
        <taxon>Mycobacteriaceae</taxon>
        <taxon>Mycobacterium</taxon>
    </lineage>
</organism>
<feature type="domain" description="HTH luxR-type" evidence="4">
    <location>
        <begin position="1"/>
        <end position="64"/>
    </location>
</feature>
<name>X8BGM6_MYCXE</name>
<dbReference type="SMART" id="SM00421">
    <property type="entry name" value="HTH_LUXR"/>
    <property type="match status" value="1"/>
</dbReference>
<evidence type="ECO:0000256" key="3">
    <source>
        <dbReference type="ARBA" id="ARBA00023163"/>
    </source>
</evidence>
<dbReference type="Pfam" id="PF00196">
    <property type="entry name" value="GerE"/>
    <property type="match status" value="1"/>
</dbReference>
<dbReference type="AlphaFoldDB" id="X8BGM6"/>
<dbReference type="PANTHER" id="PTHR44688">
    <property type="entry name" value="DNA-BINDING TRANSCRIPTIONAL ACTIVATOR DEVR_DOSR"/>
    <property type="match status" value="1"/>
</dbReference>
<dbReference type="GO" id="GO:0003677">
    <property type="term" value="F:DNA binding"/>
    <property type="evidence" value="ECO:0007669"/>
    <property type="project" value="UniProtKB-KW"/>
</dbReference>
<evidence type="ECO:0000256" key="2">
    <source>
        <dbReference type="ARBA" id="ARBA00023125"/>
    </source>
</evidence>
<keyword evidence="3" id="KW-0804">Transcription</keyword>
<dbReference type="EMBL" id="JAOB01000042">
    <property type="protein sequence ID" value="EUA42210.1"/>
    <property type="molecule type" value="Genomic_DNA"/>
</dbReference>
<comment type="caution">
    <text evidence="5">The sequence shown here is derived from an EMBL/GenBank/DDBJ whole genome shotgun (WGS) entry which is preliminary data.</text>
</comment>
<dbReference type="PATRIC" id="fig|1299334.3.peg.4235"/>
<evidence type="ECO:0000259" key="4">
    <source>
        <dbReference type="PROSITE" id="PS50043"/>
    </source>
</evidence>
<accession>X8BGM6</accession>
<dbReference type="PRINTS" id="PR00038">
    <property type="entry name" value="HTHLUXR"/>
</dbReference>
<keyword evidence="2" id="KW-0238">DNA-binding</keyword>
<gene>
    <name evidence="5" type="ORF">I553_6070</name>
</gene>
<evidence type="ECO:0000313" key="5">
    <source>
        <dbReference type="EMBL" id="EUA42210.1"/>
    </source>
</evidence>
<dbReference type="InterPro" id="IPR036388">
    <property type="entry name" value="WH-like_DNA-bd_sf"/>
</dbReference>
<reference evidence="5" key="1">
    <citation type="submission" date="2014-01" db="EMBL/GenBank/DDBJ databases">
        <authorList>
            <person name="Brown-Elliot B."/>
            <person name="Wallace R."/>
            <person name="Lenaerts A."/>
            <person name="Ordway D."/>
            <person name="DeGroote M.A."/>
            <person name="Parker T."/>
            <person name="Sizemore C."/>
            <person name="Tallon L.J."/>
            <person name="Sadzewicz L.K."/>
            <person name="Sengamalay N."/>
            <person name="Fraser C.M."/>
            <person name="Hine E."/>
            <person name="Shefchek K.A."/>
            <person name="Das S.P."/>
            <person name="Tettelin H."/>
        </authorList>
    </citation>
    <scope>NUCLEOTIDE SEQUENCE [LARGE SCALE GENOMIC DNA]</scope>
    <source>
        <strain evidence="5">4042</strain>
    </source>
</reference>
<dbReference type="CDD" id="cd06170">
    <property type="entry name" value="LuxR_C_like"/>
    <property type="match status" value="1"/>
</dbReference>
<dbReference type="PANTHER" id="PTHR44688:SF16">
    <property type="entry name" value="DNA-BINDING TRANSCRIPTIONAL ACTIVATOR DEVR_DOSR"/>
    <property type="match status" value="1"/>
</dbReference>
<dbReference type="InterPro" id="IPR016032">
    <property type="entry name" value="Sig_transdc_resp-reg_C-effctor"/>
</dbReference>
<proteinExistence type="predicted"/>
<dbReference type="GO" id="GO:0006355">
    <property type="term" value="P:regulation of DNA-templated transcription"/>
    <property type="evidence" value="ECO:0007669"/>
    <property type="project" value="InterPro"/>
</dbReference>
<evidence type="ECO:0000256" key="1">
    <source>
        <dbReference type="ARBA" id="ARBA00023015"/>
    </source>
</evidence>
<dbReference type="InterPro" id="IPR000792">
    <property type="entry name" value="Tscrpt_reg_LuxR_C"/>
</dbReference>
<dbReference type="PROSITE" id="PS50043">
    <property type="entry name" value="HTH_LUXR_2"/>
    <property type="match status" value="1"/>
</dbReference>
<protein>
    <submittedName>
        <fullName evidence="5">Bacterial regulatory s, luxR family protein</fullName>
    </submittedName>
</protein>